<sequence>MKVSLTYGVKLMNPQTAEGTYGRYDEDGSEGYDGLYTNNVATLYPVDSNGQEYQPEDFPKPTVSYTVDNGGDTPVDPDPDKEQFTITINYYRRSDNAVLRESETITLDADAAYNINDLVNMAISGYRWSNYSVPEGQTSDLTGTLTSDLVFNVYYVRTGSSGGGSGSSGGGPSGGGVYTPGGPGVTIEPEEVPLAPLPDTPTTIGEGEVPLSPLPKTGETSRRGWAVMMLSGALMAAAAIFARKREEEQ</sequence>
<evidence type="ECO:0000313" key="4">
    <source>
        <dbReference type="Proteomes" id="UP000824101"/>
    </source>
</evidence>
<feature type="region of interest" description="Disordered" evidence="1">
    <location>
        <begin position="161"/>
        <end position="218"/>
    </location>
</feature>
<keyword evidence="2" id="KW-1133">Transmembrane helix</keyword>
<dbReference type="Proteomes" id="UP000824101">
    <property type="component" value="Unassembled WGS sequence"/>
</dbReference>
<feature type="compositionally biased region" description="Gly residues" evidence="1">
    <location>
        <begin position="161"/>
        <end position="184"/>
    </location>
</feature>
<dbReference type="EMBL" id="DXBC01000064">
    <property type="protein sequence ID" value="HIZ78975.1"/>
    <property type="molecule type" value="Genomic_DNA"/>
</dbReference>
<reference evidence="3" key="2">
    <citation type="submission" date="2021-04" db="EMBL/GenBank/DDBJ databases">
        <authorList>
            <person name="Gilroy R."/>
        </authorList>
    </citation>
    <scope>NUCLEOTIDE SEQUENCE</scope>
    <source>
        <strain evidence="3">ChiBcec1-1093</strain>
    </source>
</reference>
<dbReference type="NCBIfam" id="TIGR01167">
    <property type="entry name" value="LPXTG_anchor"/>
    <property type="match status" value="1"/>
</dbReference>
<evidence type="ECO:0000313" key="3">
    <source>
        <dbReference type="EMBL" id="HIZ78975.1"/>
    </source>
</evidence>
<feature type="transmembrane region" description="Helical" evidence="2">
    <location>
        <begin position="224"/>
        <end position="242"/>
    </location>
</feature>
<keyword evidence="2" id="KW-0812">Transmembrane</keyword>
<dbReference type="NCBIfam" id="NF033073">
    <property type="entry name" value="LPXTG_double"/>
    <property type="match status" value="1"/>
</dbReference>
<keyword evidence="2" id="KW-0472">Membrane</keyword>
<name>A0A9D2GH11_9FIRM</name>
<proteinExistence type="predicted"/>
<accession>A0A9D2GH11</accession>
<dbReference type="AlphaFoldDB" id="A0A9D2GH11"/>
<evidence type="ECO:0000256" key="2">
    <source>
        <dbReference type="SAM" id="Phobius"/>
    </source>
</evidence>
<protein>
    <submittedName>
        <fullName evidence="3">Doubled motif LPXTG anchor domain-containing protein</fullName>
    </submittedName>
</protein>
<comment type="caution">
    <text evidence="3">The sequence shown here is derived from an EMBL/GenBank/DDBJ whole genome shotgun (WGS) entry which is preliminary data.</text>
</comment>
<organism evidence="3 4">
    <name type="scientific">Candidatus Lachnoclostridium stercorigallinarum</name>
    <dbReference type="NCBI Taxonomy" id="2838634"/>
    <lineage>
        <taxon>Bacteria</taxon>
        <taxon>Bacillati</taxon>
        <taxon>Bacillota</taxon>
        <taxon>Clostridia</taxon>
        <taxon>Lachnospirales</taxon>
        <taxon>Lachnospiraceae</taxon>
    </lineage>
</organism>
<reference evidence="3" key="1">
    <citation type="journal article" date="2021" name="PeerJ">
        <title>Extensive microbial diversity within the chicken gut microbiome revealed by metagenomics and culture.</title>
        <authorList>
            <person name="Gilroy R."/>
            <person name="Ravi A."/>
            <person name="Getino M."/>
            <person name="Pursley I."/>
            <person name="Horton D.L."/>
            <person name="Alikhan N.F."/>
            <person name="Baker D."/>
            <person name="Gharbi K."/>
            <person name="Hall N."/>
            <person name="Watson M."/>
            <person name="Adriaenssens E.M."/>
            <person name="Foster-Nyarko E."/>
            <person name="Jarju S."/>
            <person name="Secka A."/>
            <person name="Antonio M."/>
            <person name="Oren A."/>
            <person name="Chaudhuri R.R."/>
            <person name="La Ragione R."/>
            <person name="Hildebrand F."/>
            <person name="Pallen M.J."/>
        </authorList>
    </citation>
    <scope>NUCLEOTIDE SEQUENCE</scope>
    <source>
        <strain evidence="3">ChiBcec1-1093</strain>
    </source>
</reference>
<gene>
    <name evidence="3" type="ORF">IAA17_04245</name>
</gene>
<evidence type="ECO:0000256" key="1">
    <source>
        <dbReference type="SAM" id="MobiDB-lite"/>
    </source>
</evidence>